<dbReference type="PANTHER" id="PTHR43593:SF1">
    <property type="entry name" value="INOSITOL 2-DEHYDROGENASE"/>
    <property type="match status" value="1"/>
</dbReference>
<protein>
    <submittedName>
        <fullName evidence="3">Putative dehydrogenase</fullName>
    </submittedName>
</protein>
<gene>
    <name evidence="3" type="ORF">C8J26_3024</name>
</gene>
<organism evidence="3 4">
    <name type="scientific">Sphingomonas aurantiaca</name>
    <dbReference type="NCBI Taxonomy" id="185949"/>
    <lineage>
        <taxon>Bacteria</taxon>
        <taxon>Pseudomonadati</taxon>
        <taxon>Pseudomonadota</taxon>
        <taxon>Alphaproteobacteria</taxon>
        <taxon>Sphingomonadales</taxon>
        <taxon>Sphingomonadaceae</taxon>
        <taxon>Sphingomonas</taxon>
    </lineage>
</organism>
<dbReference type="InterPro" id="IPR036291">
    <property type="entry name" value="NAD(P)-bd_dom_sf"/>
</dbReference>
<dbReference type="SUPFAM" id="SSF55347">
    <property type="entry name" value="Glyceraldehyde-3-phosphate dehydrogenase-like, C-terminal domain"/>
    <property type="match status" value="1"/>
</dbReference>
<name>A0A2T5GIZ3_9SPHN</name>
<dbReference type="Pfam" id="PF02894">
    <property type="entry name" value="GFO_IDH_MocA_C"/>
    <property type="match status" value="1"/>
</dbReference>
<dbReference type="Proteomes" id="UP000244189">
    <property type="component" value="Unassembled WGS sequence"/>
</dbReference>
<proteinExistence type="predicted"/>
<evidence type="ECO:0000313" key="3">
    <source>
        <dbReference type="EMBL" id="PTQ59282.1"/>
    </source>
</evidence>
<dbReference type="AlphaFoldDB" id="A0A2T5GIZ3"/>
<sequence length="374" mass="40872">MRHRCHSIGAIGLVEQVRYGLVGTGMMGVEHLQNLAVTPGAVVTAIADPVATSLGWARDALGKRGDGVQEFADAAALARSGLVDAVIVASPNYTHRNVLEPLFDADIAILCEKPLATTLEDARWVVDRAAQMTRPFWTAMEYRYMPPAAAFIEQVHGGRIGALRMLSIREHRFPFLPKVGDWNRFSRNTGGTMVEKCCHFFDLMRLIVRSEPVRVYCSGAMDVNHVDERYDGERPDIIDNSYTTVEFANGVRAMLDLSMFADGAENQEEITAVGDAARLDVLIPEGALVFSPRTGFLNPKQVERSVIAVDQTALDAGSHHGSTFYQHQRFIAAVRGEGPVEVTARDGLMAVAIGTAAEISARTKRVVEMAELGF</sequence>
<keyword evidence="4" id="KW-1185">Reference proteome</keyword>
<feature type="domain" description="Gfo/Idh/MocA-like oxidoreductase C-terminal" evidence="2">
    <location>
        <begin position="153"/>
        <end position="369"/>
    </location>
</feature>
<reference evidence="3 4" key="1">
    <citation type="submission" date="2018-04" db="EMBL/GenBank/DDBJ databases">
        <title>Genomic Encyclopedia of Type Strains, Phase III (KMG-III): the genomes of soil and plant-associated and newly described type strains.</title>
        <authorList>
            <person name="Whitman W."/>
        </authorList>
    </citation>
    <scope>NUCLEOTIDE SEQUENCE [LARGE SCALE GENOMIC DNA]</scope>
    <source>
        <strain evidence="3 4">MA101b</strain>
    </source>
</reference>
<dbReference type="Gene3D" id="3.40.50.720">
    <property type="entry name" value="NAD(P)-binding Rossmann-like Domain"/>
    <property type="match status" value="1"/>
</dbReference>
<dbReference type="InterPro" id="IPR004104">
    <property type="entry name" value="Gfo/Idh/MocA-like_OxRdtase_C"/>
</dbReference>
<dbReference type="Pfam" id="PF01408">
    <property type="entry name" value="GFO_IDH_MocA"/>
    <property type="match status" value="1"/>
</dbReference>
<dbReference type="RefSeq" id="WP_107959049.1">
    <property type="nucleotide sequence ID" value="NZ_JASPFP010000001.1"/>
</dbReference>
<dbReference type="SUPFAM" id="SSF51735">
    <property type="entry name" value="NAD(P)-binding Rossmann-fold domains"/>
    <property type="match status" value="1"/>
</dbReference>
<comment type="caution">
    <text evidence="3">The sequence shown here is derived from an EMBL/GenBank/DDBJ whole genome shotgun (WGS) entry which is preliminary data.</text>
</comment>
<accession>A0A2T5GIZ3</accession>
<dbReference type="GO" id="GO:0000166">
    <property type="term" value="F:nucleotide binding"/>
    <property type="evidence" value="ECO:0007669"/>
    <property type="project" value="InterPro"/>
</dbReference>
<dbReference type="PANTHER" id="PTHR43593">
    <property type="match status" value="1"/>
</dbReference>
<evidence type="ECO:0000259" key="2">
    <source>
        <dbReference type="Pfam" id="PF02894"/>
    </source>
</evidence>
<dbReference type="InterPro" id="IPR000683">
    <property type="entry name" value="Gfo/Idh/MocA-like_OxRdtase_N"/>
</dbReference>
<feature type="domain" description="Gfo/Idh/MocA-like oxidoreductase N-terminal" evidence="1">
    <location>
        <begin position="17"/>
        <end position="136"/>
    </location>
</feature>
<dbReference type="EMBL" id="QAOG01000005">
    <property type="protein sequence ID" value="PTQ59282.1"/>
    <property type="molecule type" value="Genomic_DNA"/>
</dbReference>
<dbReference type="InterPro" id="IPR050424">
    <property type="entry name" value="Gfo-Idh-MocA_inositol_DH"/>
</dbReference>
<dbReference type="Gene3D" id="3.30.360.10">
    <property type="entry name" value="Dihydrodipicolinate Reductase, domain 2"/>
    <property type="match status" value="1"/>
</dbReference>
<evidence type="ECO:0000259" key="1">
    <source>
        <dbReference type="Pfam" id="PF01408"/>
    </source>
</evidence>
<evidence type="ECO:0000313" key="4">
    <source>
        <dbReference type="Proteomes" id="UP000244189"/>
    </source>
</evidence>